<dbReference type="GO" id="GO:1990573">
    <property type="term" value="P:potassium ion import across plasma membrane"/>
    <property type="evidence" value="ECO:0007669"/>
    <property type="project" value="TreeGrafter"/>
</dbReference>
<feature type="region of interest" description="Disordered" evidence="5">
    <location>
        <begin position="1"/>
        <end position="147"/>
    </location>
</feature>
<evidence type="ECO:0000313" key="7">
    <source>
        <dbReference type="EMBL" id="KAJ6224501.1"/>
    </source>
</evidence>
<dbReference type="EMBL" id="JAPWDV010000001">
    <property type="protein sequence ID" value="KAJ6224501.1"/>
    <property type="molecule type" value="Genomic_DNA"/>
</dbReference>
<feature type="compositionally biased region" description="Polar residues" evidence="5">
    <location>
        <begin position="80"/>
        <end position="96"/>
    </location>
</feature>
<proteinExistence type="predicted"/>
<dbReference type="Proteomes" id="UP001142055">
    <property type="component" value="Chromosome 1"/>
</dbReference>
<dbReference type="PANTHER" id="PTHR11827">
    <property type="entry name" value="SOLUTE CARRIER FAMILY 12, CATION COTRANSPORTERS"/>
    <property type="match status" value="1"/>
</dbReference>
<name>A0A9Q0RSP7_BLOTA</name>
<dbReference type="GO" id="GO:0015379">
    <property type="term" value="F:potassium:chloride symporter activity"/>
    <property type="evidence" value="ECO:0007669"/>
    <property type="project" value="TreeGrafter"/>
</dbReference>
<evidence type="ECO:0000256" key="6">
    <source>
        <dbReference type="SAM" id="Phobius"/>
    </source>
</evidence>
<feature type="compositionally biased region" description="Low complexity" evidence="5">
    <location>
        <begin position="101"/>
        <end position="112"/>
    </location>
</feature>
<dbReference type="AlphaFoldDB" id="A0A9Q0RSP7"/>
<evidence type="ECO:0000313" key="8">
    <source>
        <dbReference type="Proteomes" id="UP001142055"/>
    </source>
</evidence>
<dbReference type="PANTHER" id="PTHR11827:SF6">
    <property type="entry name" value="SOLUTE CARRIER FAMILY 12 MEMBER 8"/>
    <property type="match status" value="1"/>
</dbReference>
<dbReference type="Gene3D" id="1.20.1740.10">
    <property type="entry name" value="Amino acid/polyamine transporter I"/>
    <property type="match status" value="1"/>
</dbReference>
<evidence type="ECO:0000256" key="1">
    <source>
        <dbReference type="ARBA" id="ARBA00004141"/>
    </source>
</evidence>
<reference evidence="7" key="1">
    <citation type="submission" date="2022-12" db="EMBL/GenBank/DDBJ databases">
        <title>Genome assemblies of Blomia tropicalis.</title>
        <authorList>
            <person name="Cui Y."/>
        </authorList>
    </citation>
    <scope>NUCLEOTIDE SEQUENCE</scope>
    <source>
        <tissue evidence="7">Adult mites</tissue>
    </source>
</reference>
<keyword evidence="3 6" id="KW-1133">Transmembrane helix</keyword>
<comment type="subcellular location">
    <subcellularLocation>
        <location evidence="1">Membrane</location>
        <topology evidence="1">Multi-pass membrane protein</topology>
    </subcellularLocation>
</comment>
<keyword evidence="8" id="KW-1185">Reference proteome</keyword>
<dbReference type="GO" id="GO:0055075">
    <property type="term" value="P:potassium ion homeostasis"/>
    <property type="evidence" value="ECO:0007669"/>
    <property type="project" value="TreeGrafter"/>
</dbReference>
<evidence type="ECO:0000256" key="5">
    <source>
        <dbReference type="SAM" id="MobiDB-lite"/>
    </source>
</evidence>
<feature type="transmembrane region" description="Helical" evidence="6">
    <location>
        <begin position="232"/>
        <end position="256"/>
    </location>
</feature>
<dbReference type="GO" id="GO:0055064">
    <property type="term" value="P:chloride ion homeostasis"/>
    <property type="evidence" value="ECO:0007669"/>
    <property type="project" value="TreeGrafter"/>
</dbReference>
<keyword evidence="2 6" id="KW-0812">Transmembrane</keyword>
<evidence type="ECO:0000256" key="4">
    <source>
        <dbReference type="ARBA" id="ARBA00023136"/>
    </source>
</evidence>
<gene>
    <name evidence="7" type="ORF">RDWZM_003046</name>
</gene>
<feature type="compositionally biased region" description="Polar residues" evidence="5">
    <location>
        <begin position="19"/>
        <end position="73"/>
    </location>
</feature>
<evidence type="ECO:0000256" key="3">
    <source>
        <dbReference type="ARBA" id="ARBA00022989"/>
    </source>
</evidence>
<sequence>MPRKIGKIFSGAKSKIFGSGTSPKKSSPVSGTAASTSASDVTIGVSSTVESDLEQIESTTFGDGISDTFSTADTEPILRPSTSRDSLTFGSRSSSKQRVKSNASSNSTSSTTVRGMADGAEEKKEENAEDLNLQPIENSNQSDPNQSNSLNGIRKLFNFGPTLTSATGYNELYTEQKDLQEKSWWLSSAFNMTVGPVLFGTFDGVFITCVVHLFGVISFLRIGWLVANEGMLLASAIVFGCLLFTTISLLAAIGIMERCAAASTNNIGSTLRTVTDYGGMQQFDSEYSSSVASARANVHLLISTVLGSRIGGSISLIYCFGQAVSCALHVTGFTEAFVQLVEIYLRANPWNPDDESPNYQTRLARTIARYYRLKLNVKLDRIQWKY</sequence>
<evidence type="ECO:0000256" key="2">
    <source>
        <dbReference type="ARBA" id="ARBA00022692"/>
    </source>
</evidence>
<dbReference type="InterPro" id="IPR004842">
    <property type="entry name" value="SLC12A_fam"/>
</dbReference>
<dbReference type="GO" id="GO:0016020">
    <property type="term" value="C:membrane"/>
    <property type="evidence" value="ECO:0007669"/>
    <property type="project" value="UniProtKB-SubCell"/>
</dbReference>
<feature type="compositionally biased region" description="Low complexity" evidence="5">
    <location>
        <begin position="138"/>
        <end position="147"/>
    </location>
</feature>
<feature type="transmembrane region" description="Helical" evidence="6">
    <location>
        <begin position="197"/>
        <end position="220"/>
    </location>
</feature>
<comment type="caution">
    <text evidence="7">The sequence shown here is derived from an EMBL/GenBank/DDBJ whole genome shotgun (WGS) entry which is preliminary data.</text>
</comment>
<organism evidence="7 8">
    <name type="scientific">Blomia tropicalis</name>
    <name type="common">Mite</name>
    <dbReference type="NCBI Taxonomy" id="40697"/>
    <lineage>
        <taxon>Eukaryota</taxon>
        <taxon>Metazoa</taxon>
        <taxon>Ecdysozoa</taxon>
        <taxon>Arthropoda</taxon>
        <taxon>Chelicerata</taxon>
        <taxon>Arachnida</taxon>
        <taxon>Acari</taxon>
        <taxon>Acariformes</taxon>
        <taxon>Sarcoptiformes</taxon>
        <taxon>Astigmata</taxon>
        <taxon>Glycyphagoidea</taxon>
        <taxon>Echimyopodidae</taxon>
        <taxon>Blomia</taxon>
    </lineage>
</organism>
<protein>
    <submittedName>
        <fullName evidence="7">Uncharacterized protein</fullName>
    </submittedName>
</protein>
<dbReference type="GO" id="GO:0006884">
    <property type="term" value="P:cell volume homeostasis"/>
    <property type="evidence" value="ECO:0007669"/>
    <property type="project" value="TreeGrafter"/>
</dbReference>
<keyword evidence="4 6" id="KW-0472">Membrane</keyword>
<accession>A0A9Q0RSP7</accession>